<keyword evidence="4" id="KW-0343">GTPase activation</keyword>
<dbReference type="EMBL" id="CANHGI010000006">
    <property type="protein sequence ID" value="CAI5453940.1"/>
    <property type="molecule type" value="Genomic_DNA"/>
</dbReference>
<dbReference type="PANTHER" id="PTHR21422">
    <property type="entry name" value="RAB3 GTPASE-ACTIVATING PROTEIN CATALYTIC SUBUNIT"/>
    <property type="match status" value="1"/>
</dbReference>
<reference evidence="7" key="1">
    <citation type="submission" date="2022-11" db="EMBL/GenBank/DDBJ databases">
        <authorList>
            <person name="Kikuchi T."/>
        </authorList>
    </citation>
    <scope>NUCLEOTIDE SEQUENCE</scope>
    <source>
        <strain evidence="7">PS1010</strain>
    </source>
</reference>
<proteinExistence type="inferred from homology"/>
<gene>
    <name evidence="7" type="ORF">CAMP_LOCUS16577</name>
</gene>
<dbReference type="GO" id="GO:0005096">
    <property type="term" value="F:GTPase activator activity"/>
    <property type="evidence" value="ECO:0007669"/>
    <property type="project" value="UniProtKB-KW"/>
</dbReference>
<evidence type="ECO:0000313" key="7">
    <source>
        <dbReference type="EMBL" id="CAI5453940.1"/>
    </source>
</evidence>
<dbReference type="OrthoDB" id="17346at2759"/>
<dbReference type="InterPro" id="IPR045700">
    <property type="entry name" value="Rab3GAP1"/>
</dbReference>
<accession>A0A9P1N7E8</accession>
<organism evidence="7 8">
    <name type="scientific">Caenorhabditis angaria</name>
    <dbReference type="NCBI Taxonomy" id="860376"/>
    <lineage>
        <taxon>Eukaryota</taxon>
        <taxon>Metazoa</taxon>
        <taxon>Ecdysozoa</taxon>
        <taxon>Nematoda</taxon>
        <taxon>Chromadorea</taxon>
        <taxon>Rhabditida</taxon>
        <taxon>Rhabditina</taxon>
        <taxon>Rhabditomorpha</taxon>
        <taxon>Rhabditoidea</taxon>
        <taxon>Rhabditidae</taxon>
        <taxon>Peloderinae</taxon>
        <taxon>Caenorhabditis</taxon>
    </lineage>
</organism>
<evidence type="ECO:0000256" key="4">
    <source>
        <dbReference type="ARBA" id="ARBA00022468"/>
    </source>
</evidence>
<keyword evidence="5" id="KW-0963">Cytoplasm</keyword>
<feature type="domain" description="Rab3GAP catalytic subunit conserved" evidence="6">
    <location>
        <begin position="571"/>
        <end position="709"/>
    </location>
</feature>
<evidence type="ECO:0000256" key="3">
    <source>
        <dbReference type="ARBA" id="ARBA00015817"/>
    </source>
</evidence>
<evidence type="ECO:0000256" key="1">
    <source>
        <dbReference type="ARBA" id="ARBA00004496"/>
    </source>
</evidence>
<dbReference type="InterPro" id="IPR026147">
    <property type="entry name" value="Rab3GAP1_conserved"/>
</dbReference>
<evidence type="ECO:0000256" key="5">
    <source>
        <dbReference type="ARBA" id="ARBA00022490"/>
    </source>
</evidence>
<comment type="caution">
    <text evidence="7">The sequence shown here is derived from an EMBL/GenBank/DDBJ whole genome shotgun (WGS) entry which is preliminary data.</text>
</comment>
<dbReference type="GO" id="GO:0005737">
    <property type="term" value="C:cytoplasm"/>
    <property type="evidence" value="ECO:0007669"/>
    <property type="project" value="UniProtKB-SubCell"/>
</dbReference>
<protein>
    <recommendedName>
        <fullName evidence="3">Rab3 GTPase-activating protein catalytic subunit</fullName>
    </recommendedName>
</protein>
<evidence type="ECO:0000256" key="2">
    <source>
        <dbReference type="ARBA" id="ARBA00008856"/>
    </source>
</evidence>
<dbReference type="AlphaFoldDB" id="A0A9P1N7E8"/>
<comment type="similarity">
    <text evidence="2">Belongs to the Rab3-GAP catalytic subunit family.</text>
</comment>
<dbReference type="Proteomes" id="UP001152747">
    <property type="component" value="Unassembled WGS sequence"/>
</dbReference>
<evidence type="ECO:0000259" key="6">
    <source>
        <dbReference type="Pfam" id="PF13890"/>
    </source>
</evidence>
<dbReference type="PANTHER" id="PTHR21422:SF9">
    <property type="entry name" value="RAB3 GTPASE-ACTIVATING PROTEIN CATALYTIC SUBUNIT"/>
    <property type="match status" value="1"/>
</dbReference>
<name>A0A9P1N7E8_9PELO</name>
<sequence length="917" mass="105185">MTDSDEENDIFEINDFTVVTPLEECSAAVEHFIQKWGLYDRRPLCSPQNWTLQVKESCTISFGENKLKIQYIQPVSPIIETKFDSDGNDIVVVEEHQNVPFALVEDLKNIKLGFDPNDGIVLQFGVREYLYVTPADGIANQITTEAECDTILGAIKLALHASRCEIPVIVLAKDGEQQIKHGYGTDGISSYNFSTVSLRTISQQHSHLNGLMAMFKEHINVKSMPDDDEIRITTRFHNFAEIRTDSFFRTLNARKLTMVPFGSYHYLPINVISVVATWKDFREDVMTENESHSDFDINHATFWTISLEQLDDSDKNLILTSALKAYLRTNEGRLSDKTSKEALGTFYTPQGTTAAFDKLTGGNAMTLKIGGTPISEIISEINGPMSPRFVNLWISLMFGDIRAEDLLNDEFKQMYSLQNRSTKHMNDIVFVIFEDLLYPDHPQNSLNTALFKAARQPSLGWKLAIAMLNIQVFENANVRSEPQLWLEFVKRLREKYENNEDIDICETSGQIDLSQCFFAQKLQLLQACVIARRKRYALLENATDVAHDEFFDAEDDFNESLRNLKLEEGGAQGRLKKLGNAKLFKNPNESIYVPITQDRSPMTEDMLDEQTDYLCNLNEEDRILAQLEPLRSDMMGFKAANPGCTIEDFLRWHSPKDFDESTGEVSERMRIPDNTWLKCWNTTKPVAVINQARLFNDTKLAEEVLELFENATIEQFRKWLKPIVFVVAFQRVARVLHENSVRCFDWIQKSNDAMRMLVVATNSDNEAKYAELSNWITKSEICLSAALHLESLFNSVSSSPTMLGPLPESQPKREFILKLVQNWYDKLHSPEPVDDLNIKPQDPIGRAVANFCDFENQEDKKNRIPERKEYILNWNVKRPSECNYKLPQRMYACLENEFNHICFSLGHDCNFNNTIMD</sequence>
<evidence type="ECO:0000313" key="8">
    <source>
        <dbReference type="Proteomes" id="UP001152747"/>
    </source>
</evidence>
<comment type="subcellular location">
    <subcellularLocation>
        <location evidence="1">Cytoplasm</location>
    </subcellularLocation>
</comment>
<dbReference type="Pfam" id="PF13890">
    <property type="entry name" value="Rab3-GTPase_cat"/>
    <property type="match status" value="1"/>
</dbReference>
<keyword evidence="8" id="KW-1185">Reference proteome</keyword>